<dbReference type="SMART" id="SM01144">
    <property type="entry name" value="DTW"/>
    <property type="match status" value="1"/>
</dbReference>
<dbReference type="AlphaFoldDB" id="A0A934RY20"/>
<sequence length="234" mass="27066">MCYKCNRPKQLCWCEQITPMRTRTKIVILMHPYEHRQIKLNTGRLTHLCLADSELHVGEDFGGDAAVQALIDDPANHPVLLYPGEEARDLSNGELKASDFDGRRLVVFLLDATWRHARSMLRFSPNLQKLPKVMFSGASPSRYVIKKQPEPSCLSTLEATHELLLALDRWGLDEYSMPEQLLTHFMKMQEYQLKRTEANRRPDFVPRRLRRQSTGSNEEQATNPSKRRKYFPAG</sequence>
<dbReference type="InterPro" id="IPR039262">
    <property type="entry name" value="DTWD2/TAPT"/>
</dbReference>
<feature type="compositionally biased region" description="Basic residues" evidence="6">
    <location>
        <begin position="225"/>
        <end position="234"/>
    </location>
</feature>
<comment type="similarity">
    <text evidence="5">Belongs to the TDD superfamily. DTWD2 family.</text>
</comment>
<dbReference type="PANTHER" id="PTHR21392:SF0">
    <property type="entry name" value="TRNA-URIDINE AMINOCARBOXYPROPYLTRANSFERASE 2"/>
    <property type="match status" value="1"/>
</dbReference>
<gene>
    <name evidence="8" type="ORF">JIN87_11900</name>
</gene>
<evidence type="ECO:0000256" key="4">
    <source>
        <dbReference type="ARBA" id="ARBA00022694"/>
    </source>
</evidence>
<dbReference type="Proteomes" id="UP000617628">
    <property type="component" value="Unassembled WGS sequence"/>
</dbReference>
<reference evidence="8" key="1">
    <citation type="submission" date="2021-01" db="EMBL/GenBank/DDBJ databases">
        <title>Modified the classification status of verrucomicrobia.</title>
        <authorList>
            <person name="Feng X."/>
        </authorList>
    </citation>
    <scope>NUCLEOTIDE SEQUENCE</scope>
    <source>
        <strain evidence="8">KCTC 13126</strain>
    </source>
</reference>
<evidence type="ECO:0000256" key="3">
    <source>
        <dbReference type="ARBA" id="ARBA00022691"/>
    </source>
</evidence>
<dbReference type="EMBL" id="JAENIL010000019">
    <property type="protein sequence ID" value="MBK1877575.1"/>
    <property type="molecule type" value="Genomic_DNA"/>
</dbReference>
<feature type="compositionally biased region" description="Polar residues" evidence="6">
    <location>
        <begin position="212"/>
        <end position="224"/>
    </location>
</feature>
<dbReference type="PANTHER" id="PTHR21392">
    <property type="entry name" value="TRNA-URIDINE AMINOCARBOXYPROPYLTRANSFERASE 2"/>
    <property type="match status" value="1"/>
</dbReference>
<evidence type="ECO:0000256" key="6">
    <source>
        <dbReference type="SAM" id="MobiDB-lite"/>
    </source>
</evidence>
<feature type="region of interest" description="Disordered" evidence="6">
    <location>
        <begin position="197"/>
        <end position="234"/>
    </location>
</feature>
<feature type="compositionally biased region" description="Basic and acidic residues" evidence="6">
    <location>
        <begin position="197"/>
        <end position="206"/>
    </location>
</feature>
<feature type="domain" description="DTW" evidence="7">
    <location>
        <begin position="1"/>
        <end position="197"/>
    </location>
</feature>
<evidence type="ECO:0000256" key="1">
    <source>
        <dbReference type="ARBA" id="ARBA00012386"/>
    </source>
</evidence>
<dbReference type="GO" id="GO:0016432">
    <property type="term" value="F:tRNA-uridine aminocarboxypropyltransferase activity"/>
    <property type="evidence" value="ECO:0007669"/>
    <property type="project" value="UniProtKB-EC"/>
</dbReference>
<evidence type="ECO:0000256" key="5">
    <source>
        <dbReference type="ARBA" id="ARBA00034489"/>
    </source>
</evidence>
<keyword evidence="3" id="KW-0949">S-adenosyl-L-methionine</keyword>
<comment type="caution">
    <text evidence="8">The sequence shown here is derived from an EMBL/GenBank/DDBJ whole genome shotgun (WGS) entry which is preliminary data.</text>
</comment>
<evidence type="ECO:0000256" key="2">
    <source>
        <dbReference type="ARBA" id="ARBA00022679"/>
    </source>
</evidence>
<dbReference type="EC" id="2.5.1.25" evidence="1"/>
<organism evidence="8 9">
    <name type="scientific">Pelagicoccus mobilis</name>
    <dbReference type="NCBI Taxonomy" id="415221"/>
    <lineage>
        <taxon>Bacteria</taxon>
        <taxon>Pseudomonadati</taxon>
        <taxon>Verrucomicrobiota</taxon>
        <taxon>Opitutia</taxon>
        <taxon>Puniceicoccales</taxon>
        <taxon>Pelagicoccaceae</taxon>
        <taxon>Pelagicoccus</taxon>
    </lineage>
</organism>
<evidence type="ECO:0000259" key="7">
    <source>
        <dbReference type="SMART" id="SM01144"/>
    </source>
</evidence>
<keyword evidence="4" id="KW-0819">tRNA processing</keyword>
<keyword evidence="2" id="KW-0808">Transferase</keyword>
<dbReference type="RefSeq" id="WP_200355786.1">
    <property type="nucleotide sequence ID" value="NZ_JAENIL010000019.1"/>
</dbReference>
<keyword evidence="9" id="KW-1185">Reference proteome</keyword>
<dbReference type="InterPro" id="IPR005636">
    <property type="entry name" value="DTW"/>
</dbReference>
<evidence type="ECO:0000313" key="9">
    <source>
        <dbReference type="Proteomes" id="UP000617628"/>
    </source>
</evidence>
<proteinExistence type="inferred from homology"/>
<protein>
    <recommendedName>
        <fullName evidence="1">tRNA-uridine aminocarboxypropyltransferase</fullName>
        <ecNumber evidence="1">2.5.1.25</ecNumber>
    </recommendedName>
</protein>
<accession>A0A934RY20</accession>
<dbReference type="Pfam" id="PF03942">
    <property type="entry name" value="DTW"/>
    <property type="match status" value="1"/>
</dbReference>
<evidence type="ECO:0000313" key="8">
    <source>
        <dbReference type="EMBL" id="MBK1877575.1"/>
    </source>
</evidence>
<dbReference type="GO" id="GO:0008033">
    <property type="term" value="P:tRNA processing"/>
    <property type="evidence" value="ECO:0007669"/>
    <property type="project" value="UniProtKB-KW"/>
</dbReference>
<name>A0A934RY20_9BACT</name>